<reference evidence="7" key="1">
    <citation type="submission" date="2021-04" db="EMBL/GenBank/DDBJ databases">
        <title>Genome based classification of Actinospica acidithermotolerans sp. nov., an actinobacterium isolated from an Indonesian hot spring.</title>
        <authorList>
            <person name="Kusuma A.B."/>
            <person name="Putra K.E."/>
            <person name="Nafisah S."/>
            <person name="Loh J."/>
            <person name="Nouioui I."/>
            <person name="Goodfellow M."/>
        </authorList>
    </citation>
    <scope>NUCLEOTIDE SEQUENCE</scope>
    <source>
        <strain evidence="7">CSCA 57</strain>
    </source>
</reference>
<feature type="transmembrane region" description="Helical" evidence="5">
    <location>
        <begin position="38"/>
        <end position="55"/>
    </location>
</feature>
<feature type="transmembrane region" description="Helical" evidence="5">
    <location>
        <begin position="136"/>
        <end position="153"/>
    </location>
</feature>
<evidence type="ECO:0000256" key="5">
    <source>
        <dbReference type="SAM" id="Phobius"/>
    </source>
</evidence>
<evidence type="ECO:0000256" key="3">
    <source>
        <dbReference type="ARBA" id="ARBA00022989"/>
    </source>
</evidence>
<dbReference type="PANTHER" id="PTHR42718:SF39">
    <property type="entry name" value="ACTINORHODIN TRANSPORTER-RELATED"/>
    <property type="match status" value="1"/>
</dbReference>
<dbReference type="AlphaFoldDB" id="A0A941EMT7"/>
<evidence type="ECO:0000313" key="8">
    <source>
        <dbReference type="Proteomes" id="UP000675781"/>
    </source>
</evidence>
<proteinExistence type="predicted"/>
<dbReference type="InterPro" id="IPR020846">
    <property type="entry name" value="MFS_dom"/>
</dbReference>
<protein>
    <submittedName>
        <fullName evidence="7">MFS transporter</fullName>
    </submittedName>
</protein>
<comment type="caution">
    <text evidence="7">The sequence shown here is derived from an EMBL/GenBank/DDBJ whole genome shotgun (WGS) entry which is preliminary data.</text>
</comment>
<feature type="domain" description="Major facilitator superfamily (MFS) profile" evidence="6">
    <location>
        <begin position="1"/>
        <end position="395"/>
    </location>
</feature>
<dbReference type="GO" id="GO:0005886">
    <property type="term" value="C:plasma membrane"/>
    <property type="evidence" value="ECO:0007669"/>
    <property type="project" value="UniProtKB-SubCell"/>
</dbReference>
<feature type="transmembrane region" description="Helical" evidence="5">
    <location>
        <begin position="260"/>
        <end position="279"/>
    </location>
</feature>
<dbReference type="SUPFAM" id="SSF103473">
    <property type="entry name" value="MFS general substrate transporter"/>
    <property type="match status" value="1"/>
</dbReference>
<accession>A0A941EMT7</accession>
<feature type="transmembrane region" description="Helical" evidence="5">
    <location>
        <begin position="201"/>
        <end position="224"/>
    </location>
</feature>
<dbReference type="Gene3D" id="1.20.1250.20">
    <property type="entry name" value="MFS general substrate transporter like domains"/>
    <property type="match status" value="1"/>
</dbReference>
<keyword evidence="2 5" id="KW-0812">Transmembrane</keyword>
<sequence length="435" mass="45060">MRRVYLWGLTLFSLASLTCGLATGPGMLIAGRCLQGAAAALMTSQVLMGIHRWFAGPQKAKALGWNAVTLSGGAALGQVLGGSVVSADVMGLGWRAVFLLNLPICALVLLLGVALLPRENPSPARAAAGAGSDTRGALLLAASTLAVMLPLSLERPWWIWTLTVAALPVGACFIAVERPVVASGRRPALDLRPLTDPTARWSLVAFAGTTATYIALLFVLSVYTQDQLRLPAWQAGLVPLGWVLAFGLGGPTLGHSRQAVARRLPVLGCALLALAYALAPLVPTGRGVAMWPLMLVLCFGGYGLGVTQTALLNLLITAVPPRFAATLSATVNTLSTVAGVLGVAVFGSLYPWLAARHWAGPSAAWTTACAGLALIAAGSALAASRASTSALPARPVPAGAPRIRRIPNPFRPLPASSTVATKAWRVVRRGAPPRW</sequence>
<comment type="subcellular location">
    <subcellularLocation>
        <location evidence="1">Cell membrane</location>
        <topology evidence="1">Multi-pass membrane protein</topology>
    </subcellularLocation>
</comment>
<dbReference type="EMBL" id="JAGSOG010000029">
    <property type="protein sequence ID" value="MBR7833377.1"/>
    <property type="molecule type" value="Genomic_DNA"/>
</dbReference>
<dbReference type="PROSITE" id="PS50850">
    <property type="entry name" value="MFS"/>
    <property type="match status" value="1"/>
</dbReference>
<evidence type="ECO:0000313" key="7">
    <source>
        <dbReference type="EMBL" id="MBR7833377.1"/>
    </source>
</evidence>
<name>A0A941EMT7_9ACTN</name>
<evidence type="ECO:0000256" key="4">
    <source>
        <dbReference type="ARBA" id="ARBA00023136"/>
    </source>
</evidence>
<feature type="transmembrane region" description="Helical" evidence="5">
    <location>
        <begin position="62"/>
        <end position="80"/>
    </location>
</feature>
<feature type="transmembrane region" description="Helical" evidence="5">
    <location>
        <begin position="159"/>
        <end position="180"/>
    </location>
</feature>
<dbReference type="GO" id="GO:0022857">
    <property type="term" value="F:transmembrane transporter activity"/>
    <property type="evidence" value="ECO:0007669"/>
    <property type="project" value="InterPro"/>
</dbReference>
<feature type="transmembrane region" description="Helical" evidence="5">
    <location>
        <begin position="323"/>
        <end position="350"/>
    </location>
</feature>
<feature type="transmembrane region" description="Helical" evidence="5">
    <location>
        <begin position="362"/>
        <end position="384"/>
    </location>
</feature>
<dbReference type="InterPro" id="IPR011701">
    <property type="entry name" value="MFS"/>
</dbReference>
<dbReference type="Proteomes" id="UP000675781">
    <property type="component" value="Unassembled WGS sequence"/>
</dbReference>
<gene>
    <name evidence="7" type="ORF">KDL01_08880</name>
</gene>
<evidence type="ECO:0000256" key="2">
    <source>
        <dbReference type="ARBA" id="ARBA00022692"/>
    </source>
</evidence>
<dbReference type="InterPro" id="IPR036259">
    <property type="entry name" value="MFS_trans_sf"/>
</dbReference>
<keyword evidence="3 5" id="KW-1133">Transmembrane helix</keyword>
<feature type="transmembrane region" description="Helical" evidence="5">
    <location>
        <begin position="92"/>
        <end position="116"/>
    </location>
</feature>
<dbReference type="Gene3D" id="1.20.1720.10">
    <property type="entry name" value="Multidrug resistance protein D"/>
    <property type="match status" value="1"/>
</dbReference>
<feature type="transmembrane region" description="Helical" evidence="5">
    <location>
        <begin position="291"/>
        <end position="316"/>
    </location>
</feature>
<dbReference type="Pfam" id="PF07690">
    <property type="entry name" value="MFS_1"/>
    <property type="match status" value="1"/>
</dbReference>
<dbReference type="PANTHER" id="PTHR42718">
    <property type="entry name" value="MAJOR FACILITATOR SUPERFAMILY MULTIDRUG TRANSPORTER MFSC"/>
    <property type="match status" value="1"/>
</dbReference>
<keyword evidence="4 5" id="KW-0472">Membrane</keyword>
<evidence type="ECO:0000256" key="1">
    <source>
        <dbReference type="ARBA" id="ARBA00004651"/>
    </source>
</evidence>
<keyword evidence="8" id="KW-1185">Reference proteome</keyword>
<evidence type="ECO:0000259" key="6">
    <source>
        <dbReference type="PROSITE" id="PS50850"/>
    </source>
</evidence>
<organism evidence="7 8">
    <name type="scientific">Actinospica durhamensis</name>
    <dbReference type="NCBI Taxonomy" id="1508375"/>
    <lineage>
        <taxon>Bacteria</taxon>
        <taxon>Bacillati</taxon>
        <taxon>Actinomycetota</taxon>
        <taxon>Actinomycetes</taxon>
        <taxon>Catenulisporales</taxon>
        <taxon>Actinospicaceae</taxon>
        <taxon>Actinospica</taxon>
    </lineage>
</organism>
<feature type="transmembrane region" description="Helical" evidence="5">
    <location>
        <begin position="230"/>
        <end position="248"/>
    </location>
</feature>